<dbReference type="Proteomes" id="UP000304928">
    <property type="component" value="Unassembled WGS sequence"/>
</dbReference>
<feature type="compositionally biased region" description="Acidic residues" evidence="1">
    <location>
        <begin position="223"/>
        <end position="235"/>
    </location>
</feature>
<gene>
    <name evidence="2" type="ORF">D6D15_03959</name>
</gene>
<feature type="region of interest" description="Disordered" evidence="1">
    <location>
        <begin position="211"/>
        <end position="236"/>
    </location>
</feature>
<name>A0A4S9BEI7_AURPU</name>
<reference evidence="2 3" key="1">
    <citation type="submission" date="2018-10" db="EMBL/GenBank/DDBJ databases">
        <title>Fifty Aureobasidium pullulans genomes reveal a recombining polyextremotolerant generalist.</title>
        <authorList>
            <person name="Gostincar C."/>
            <person name="Turk M."/>
            <person name="Zajc J."/>
            <person name="Gunde-Cimerman N."/>
        </authorList>
    </citation>
    <scope>NUCLEOTIDE SEQUENCE [LARGE SCALE GENOMIC DNA]</scope>
    <source>
        <strain evidence="2 3">EXF-10507</strain>
    </source>
</reference>
<feature type="region of interest" description="Disordered" evidence="1">
    <location>
        <begin position="1"/>
        <end position="128"/>
    </location>
</feature>
<evidence type="ECO:0000313" key="3">
    <source>
        <dbReference type="Proteomes" id="UP000304928"/>
    </source>
</evidence>
<evidence type="ECO:0000256" key="1">
    <source>
        <dbReference type="SAM" id="MobiDB-lite"/>
    </source>
</evidence>
<sequence>MARSSGYRADSPISTSIEVDDYDEHNDYEYDDPKRRISNITATSISSFPDSAWPSDSDVPGPHYPNSKPRPTYRVGSLRRSPLPNERLSPSSLRPPKHTSRRPRSRGEGARPRSRGEDAVHHEAPQETQPAPLVLLHVTVLPPRLPWNRTVLDVVLPSELKHQFSVLRAATSGLISQRGILIAHPREEFELLEEGVLEALDLLPEHIGYDGQYRPRTPNTVMEGEEDEEDEEEDTEVKTCNSCLRVHIGNTGGWLTRTYAANGLMRAGAWSACWSEMERVDVEVRPCIPEHVCRQLDDVQAAEDNDAERKGHDQSVQPIHEMQTTEAPKQQEKALLPSSPQETALVTTQPRSNQEGQSVSLKTPAEVPAHYNDLPPIYQPKDVPLRLLLRNYIYLILRDRRNLAISFLILTLLVSTSYGMLASQGFKKNSVSMFEGKVEVVSEPLPLSTSSRVDVGHGKRHPMWTGKVEMWDSSKPNEPNQASEMPTTGDQGNEDYPFQEIIDRAVRSTTEAPASDISATTALAIPSSPPVLERAISSLDAVEDVSATSPIPALLPLLQGTIDYCPATSL</sequence>
<feature type="compositionally biased region" description="Polar residues" evidence="1">
    <location>
        <begin position="338"/>
        <end position="361"/>
    </location>
</feature>
<protein>
    <submittedName>
        <fullName evidence="2">Uncharacterized protein</fullName>
    </submittedName>
</protein>
<dbReference type="AlphaFoldDB" id="A0A4S9BEI7"/>
<feature type="region of interest" description="Disordered" evidence="1">
    <location>
        <begin position="472"/>
        <end position="495"/>
    </location>
</feature>
<feature type="compositionally biased region" description="Basic and acidic residues" evidence="1">
    <location>
        <begin position="105"/>
        <end position="125"/>
    </location>
</feature>
<feature type="compositionally biased region" description="Basic and acidic residues" evidence="1">
    <location>
        <begin position="25"/>
        <end position="35"/>
    </location>
</feature>
<organism evidence="2 3">
    <name type="scientific">Aureobasidium pullulans</name>
    <name type="common">Black yeast</name>
    <name type="synonym">Pullularia pullulans</name>
    <dbReference type="NCBI Taxonomy" id="5580"/>
    <lineage>
        <taxon>Eukaryota</taxon>
        <taxon>Fungi</taxon>
        <taxon>Dikarya</taxon>
        <taxon>Ascomycota</taxon>
        <taxon>Pezizomycotina</taxon>
        <taxon>Dothideomycetes</taxon>
        <taxon>Dothideomycetidae</taxon>
        <taxon>Dothideales</taxon>
        <taxon>Saccotheciaceae</taxon>
        <taxon>Aureobasidium</taxon>
    </lineage>
</organism>
<feature type="region of interest" description="Disordered" evidence="1">
    <location>
        <begin position="323"/>
        <end position="361"/>
    </location>
</feature>
<feature type="compositionally biased region" description="Basic residues" evidence="1">
    <location>
        <begin position="95"/>
        <end position="104"/>
    </location>
</feature>
<accession>A0A4S9BEI7</accession>
<evidence type="ECO:0000313" key="2">
    <source>
        <dbReference type="EMBL" id="THW91319.1"/>
    </source>
</evidence>
<dbReference type="EMBL" id="QZAR01000052">
    <property type="protein sequence ID" value="THW91319.1"/>
    <property type="molecule type" value="Genomic_DNA"/>
</dbReference>
<comment type="caution">
    <text evidence="2">The sequence shown here is derived from an EMBL/GenBank/DDBJ whole genome shotgun (WGS) entry which is preliminary data.</text>
</comment>
<feature type="compositionally biased region" description="Polar residues" evidence="1">
    <location>
        <begin position="474"/>
        <end position="491"/>
    </location>
</feature>
<feature type="compositionally biased region" description="Polar residues" evidence="1">
    <location>
        <begin position="38"/>
        <end position="49"/>
    </location>
</feature>
<proteinExistence type="predicted"/>